<evidence type="ECO:0000313" key="3">
    <source>
        <dbReference type="EMBL" id="KAL3822171.1"/>
    </source>
</evidence>
<feature type="compositionally biased region" description="Low complexity" evidence="2">
    <location>
        <begin position="30"/>
        <end position="42"/>
    </location>
</feature>
<evidence type="ECO:0008006" key="5">
    <source>
        <dbReference type="Google" id="ProtNLM"/>
    </source>
</evidence>
<feature type="region of interest" description="Disordered" evidence="2">
    <location>
        <begin position="163"/>
        <end position="189"/>
    </location>
</feature>
<reference evidence="3 4" key="1">
    <citation type="submission" date="2024-10" db="EMBL/GenBank/DDBJ databases">
        <title>Updated reference genomes for cyclostephanoid diatoms.</title>
        <authorList>
            <person name="Roberts W.R."/>
            <person name="Alverson A.J."/>
        </authorList>
    </citation>
    <scope>NUCLEOTIDE SEQUENCE [LARGE SCALE GENOMIC DNA]</scope>
    <source>
        <strain evidence="3 4">AJA228-03</strain>
    </source>
</reference>
<feature type="compositionally biased region" description="Acidic residues" evidence="2">
    <location>
        <begin position="109"/>
        <end position="120"/>
    </location>
</feature>
<sequence length="507" mass="55653">MAPNSHSRRILPTQTLASFGATPIYARAESPSSPSSRPCRPNTTPPPPPPPPPPPTTTTTTTTTTTSSSADNDCTPEGIGLSNWEISTRNSSIGDCADMAELTSSLEDVANDDDDDDGGGEGDVGGGRTTTTTTMRMRRRLCPPEIAFLDAFILCRYRHRRRGRTPTAAEEGEDDDVEDDDDDVDASDGGALRLDARDALMEWAEAHRCMQLPSRRGIPPPTATTADGTRVIGGEGHRGVSIVRTADAAIWSRRSYRNEDDYGGGGVDIDSTTTTTTTISSGECEFYYDWTFSSPYAGTAIVGDLAVGERMGSRIEGMAINNRQVWRPLRHSRIPLHMLRDNTKPILLYDDVIMYEDDLHDNGEVTLSAKIRVMPDCWYVLQRLYVRVDRVCIRCREVRYFCSFDNVRFGAGDAGSEIDDHSTARANVIYRDVTWREATWGELGDAGMPTDAAVWRERDGIAAPRGGNSANGMPAPPPLASLLMRLPSVHLPDDIPRYSSFDVRQRI</sequence>
<accession>A0ABD3SCB4</accession>
<dbReference type="PANTHER" id="PTHR21021:SF16">
    <property type="entry name" value="TIP41-LIKE PROTEIN"/>
    <property type="match status" value="1"/>
</dbReference>
<dbReference type="Pfam" id="PF04176">
    <property type="entry name" value="TIP41"/>
    <property type="match status" value="1"/>
</dbReference>
<protein>
    <recommendedName>
        <fullName evidence="5">TIP41-like protein</fullName>
    </recommendedName>
</protein>
<keyword evidence="4" id="KW-1185">Reference proteome</keyword>
<organism evidence="3 4">
    <name type="scientific">Cyclostephanos tholiformis</name>
    <dbReference type="NCBI Taxonomy" id="382380"/>
    <lineage>
        <taxon>Eukaryota</taxon>
        <taxon>Sar</taxon>
        <taxon>Stramenopiles</taxon>
        <taxon>Ochrophyta</taxon>
        <taxon>Bacillariophyta</taxon>
        <taxon>Coscinodiscophyceae</taxon>
        <taxon>Thalassiosirophycidae</taxon>
        <taxon>Stephanodiscales</taxon>
        <taxon>Stephanodiscaceae</taxon>
        <taxon>Cyclostephanos</taxon>
    </lineage>
</organism>
<gene>
    <name evidence="3" type="ORF">ACHAXA_008187</name>
</gene>
<dbReference type="Proteomes" id="UP001530377">
    <property type="component" value="Unassembled WGS sequence"/>
</dbReference>
<feature type="region of interest" description="Disordered" evidence="2">
    <location>
        <begin position="108"/>
        <end position="132"/>
    </location>
</feature>
<dbReference type="SUPFAM" id="SSF101447">
    <property type="entry name" value="Formin homology 2 domain (FH2 domain)"/>
    <property type="match status" value="1"/>
</dbReference>
<feature type="region of interest" description="Disordered" evidence="2">
    <location>
        <begin position="1"/>
        <end position="82"/>
    </location>
</feature>
<evidence type="ECO:0000256" key="2">
    <source>
        <dbReference type="SAM" id="MobiDB-lite"/>
    </source>
</evidence>
<evidence type="ECO:0000313" key="4">
    <source>
        <dbReference type="Proteomes" id="UP001530377"/>
    </source>
</evidence>
<feature type="region of interest" description="Disordered" evidence="2">
    <location>
        <begin position="213"/>
        <end position="233"/>
    </location>
</feature>
<evidence type="ECO:0000256" key="1">
    <source>
        <dbReference type="ARBA" id="ARBA00006658"/>
    </source>
</evidence>
<dbReference type="InterPro" id="IPR007303">
    <property type="entry name" value="TIP41-like"/>
</dbReference>
<feature type="compositionally biased region" description="Acidic residues" evidence="2">
    <location>
        <begin position="170"/>
        <end position="186"/>
    </location>
</feature>
<comment type="similarity">
    <text evidence="1">Belongs to the TIP41 family.</text>
</comment>
<dbReference type="PANTHER" id="PTHR21021">
    <property type="entry name" value="GAF/PUTATIVE CYTOSKELETAL PROTEIN"/>
    <property type="match status" value="1"/>
</dbReference>
<dbReference type="EMBL" id="JALLPB020000072">
    <property type="protein sequence ID" value="KAL3822171.1"/>
    <property type="molecule type" value="Genomic_DNA"/>
</dbReference>
<dbReference type="AlphaFoldDB" id="A0ABD3SCB4"/>
<comment type="caution">
    <text evidence="3">The sequence shown here is derived from an EMBL/GenBank/DDBJ whole genome shotgun (WGS) entry which is preliminary data.</text>
</comment>
<name>A0ABD3SCB4_9STRA</name>
<proteinExistence type="inferred from homology"/>
<feature type="compositionally biased region" description="Pro residues" evidence="2">
    <location>
        <begin position="43"/>
        <end position="56"/>
    </location>
</feature>
<dbReference type="InterPro" id="IPR051330">
    <property type="entry name" value="Phosphatase_reg/MetRdx"/>
</dbReference>
<feature type="compositionally biased region" description="Low complexity" evidence="2">
    <location>
        <begin position="57"/>
        <end position="69"/>
    </location>
</feature>